<dbReference type="PANTHER" id="PTHR32294:SF0">
    <property type="entry name" value="DNA POLYMERASE III SUBUNIT ALPHA"/>
    <property type="match status" value="1"/>
</dbReference>
<evidence type="ECO:0000256" key="11">
    <source>
        <dbReference type="ARBA" id="ARBA00049244"/>
    </source>
</evidence>
<evidence type="ECO:0000256" key="7">
    <source>
        <dbReference type="ARBA" id="ARBA00022705"/>
    </source>
</evidence>
<dbReference type="SMART" id="SM00481">
    <property type="entry name" value="POLIIIAc"/>
    <property type="match status" value="1"/>
</dbReference>
<evidence type="ECO:0000256" key="10">
    <source>
        <dbReference type="ARBA" id="ARBA00026073"/>
    </source>
</evidence>
<dbReference type="GO" id="GO:0005737">
    <property type="term" value="C:cytoplasm"/>
    <property type="evidence" value="ECO:0007669"/>
    <property type="project" value="UniProtKB-SubCell"/>
</dbReference>
<keyword evidence="14" id="KW-1185">Reference proteome</keyword>
<dbReference type="InterPro" id="IPR004365">
    <property type="entry name" value="NA-bd_OB_tRNA"/>
</dbReference>
<sequence>MPNTFSIIKKNTGGKMMAFVPLHVLSSYSLLTSPTKIAELVKTAKDRGYSAMALTDNNTMYGAIEFYQACLKNDLKPIVGLTIWLDSTRGIDNQFALVLLAKNINGYHNLLRISSAKMTEISAKPTLTFNDLRAYWKDLVVIVPPVRSEVNELLERGMANDAQALIEEYQQSIDSPDLFLGINGQQSHVMRQTLTQMAQKAGIGCLPLPSVEYLNEEDHFATQVLRDIDSGKVLQHPELLAKGGGNNWLKPATEFVREYGQLGDAEMLTQLDRVVAGINLEIPIVSPRLPQFATPNQQDSFTYLTQLCQQALTQVKENVPDAERYQARLDHELAVIKEMGFADYFLIIHDVVQFAHQKQILTGPGRGSAAGSLVAYLLKITSVDPLQYGLLFERFLNPERAQMPDIDLDIPDDQREVVLQYVHDRYGHQHVGQIITFGTLAAKQAIRDVARVFGEMPNKINQISALIPNKLNITLKQAAQTSHRLRDFIESSPKNRFMFETACRLEGLPRHFSTHAAGIVLSQDELVESVPVQDGNEGMLMSQYSKNFVEQVGLLKMDFLGLRNLSLMNNILELVHRTEPQFEIEKIELNDPQTLQLFQRGDTSGVFQFESTGIRNVLRKVHPTNFGLVVAVNALYRPGPMENIDRFVKRKDHLEPYRFPNQILERVLGETYGILVYQEQVMEVASAMGGLSLGQADLLRRAMSKKKHAVIEQMRTNFIQGAVQKGYSEKIAQQVYRYIENFANYGFNKSHAVAYSKLAFQLAYLKAHYPGDFYTALLNSVVGNDTKTKTYIQELKRLGIPTLAPDINQSSATYTYQNGQIRMGFTAIKGLRRDFIQHLLAERERGGQFKTVDDWLRRMGNQGIDEDVIDKLIFAGALDSFGYNRAELDEYLPELLKGITFSGQNVDLFQKLMPTIKSRPDLPLDEKLDREEELLGTYVSAHPVERFAELIKQRRFVPIQQFKAGEKVTSIVYIRSFRSIRTKKGEPMAFAKISDQTDECEAVIFPRVYQATQLLESKRVLQLTGKVEQREDQLQLIVDQIEAPRQIAHGQTHWLIKVPSRKNPADFQKRLFGMFKEYHGKVPVTLVYRDTNQQRALSEKFSLQGTPEVKKAFENLLGTDQISLVEK</sequence>
<dbReference type="EC" id="2.7.7.7" evidence="3"/>
<evidence type="ECO:0000256" key="3">
    <source>
        <dbReference type="ARBA" id="ARBA00012417"/>
    </source>
</evidence>
<dbReference type="GO" id="GO:0003676">
    <property type="term" value="F:nucleic acid binding"/>
    <property type="evidence" value="ECO:0007669"/>
    <property type="project" value="InterPro"/>
</dbReference>
<dbReference type="Gene3D" id="3.20.20.140">
    <property type="entry name" value="Metal-dependent hydrolases"/>
    <property type="match status" value="1"/>
</dbReference>
<comment type="similarity">
    <text evidence="2">Belongs to the DNA polymerase type-C family. DnaE subfamily.</text>
</comment>
<evidence type="ECO:0000256" key="2">
    <source>
        <dbReference type="ARBA" id="ARBA00009496"/>
    </source>
</evidence>
<comment type="catalytic activity">
    <reaction evidence="11">
        <text>DNA(n) + a 2'-deoxyribonucleoside 5'-triphosphate = DNA(n+1) + diphosphate</text>
        <dbReference type="Rhea" id="RHEA:22508"/>
        <dbReference type="Rhea" id="RHEA-COMP:17339"/>
        <dbReference type="Rhea" id="RHEA-COMP:17340"/>
        <dbReference type="ChEBI" id="CHEBI:33019"/>
        <dbReference type="ChEBI" id="CHEBI:61560"/>
        <dbReference type="ChEBI" id="CHEBI:173112"/>
        <dbReference type="EC" id="2.7.7.7"/>
    </reaction>
</comment>
<dbReference type="Gene3D" id="2.40.50.140">
    <property type="entry name" value="Nucleic acid-binding proteins"/>
    <property type="match status" value="1"/>
</dbReference>
<evidence type="ECO:0000313" key="13">
    <source>
        <dbReference type="EMBL" id="EFL96471.1"/>
    </source>
</evidence>
<comment type="subunit">
    <text evidence="10">DNA polymerase III contains a core (composed of alpha, epsilon and theta chains) that associates with a tau subunit. This core dimerizes to form the POLIII' complex. PolIII' associates with the gamma complex (composed of gamma, delta, delta', psi and chi chains) and with the beta chain to form the complete DNA polymerase III complex.</text>
</comment>
<dbReference type="Pfam" id="PF14579">
    <property type="entry name" value="HHH_6"/>
    <property type="match status" value="1"/>
</dbReference>
<dbReference type="GO" id="GO:0008408">
    <property type="term" value="F:3'-5' exonuclease activity"/>
    <property type="evidence" value="ECO:0007669"/>
    <property type="project" value="InterPro"/>
</dbReference>
<feature type="domain" description="Polymerase/histidinol phosphatase N-terminal" evidence="12">
    <location>
        <begin position="20"/>
        <end position="87"/>
    </location>
</feature>
<gene>
    <name evidence="13" type="primary">dnaE</name>
    <name evidence="13" type="ORF">HMPREF0623_0522</name>
</gene>
<dbReference type="Pfam" id="PF01336">
    <property type="entry name" value="tRNA_anti-codon"/>
    <property type="match status" value="1"/>
</dbReference>
<evidence type="ECO:0000256" key="1">
    <source>
        <dbReference type="ARBA" id="ARBA00004496"/>
    </source>
</evidence>
<keyword evidence="5 13" id="KW-0808">Transferase</keyword>
<dbReference type="eggNOG" id="COG0587">
    <property type="taxonomic scope" value="Bacteria"/>
</dbReference>
<dbReference type="EMBL" id="AEEG01000002">
    <property type="protein sequence ID" value="EFL96471.1"/>
    <property type="molecule type" value="Genomic_DNA"/>
</dbReference>
<evidence type="ECO:0000256" key="5">
    <source>
        <dbReference type="ARBA" id="ARBA00022679"/>
    </source>
</evidence>
<organism evidence="13 14">
    <name type="scientific">Pediococcus acidilactici DSM 20284</name>
    <dbReference type="NCBI Taxonomy" id="862514"/>
    <lineage>
        <taxon>Bacteria</taxon>
        <taxon>Bacillati</taxon>
        <taxon>Bacillota</taxon>
        <taxon>Bacilli</taxon>
        <taxon>Lactobacillales</taxon>
        <taxon>Lactobacillaceae</taxon>
        <taxon>Pediococcus</taxon>
        <taxon>Pediococcus acidilactici group</taxon>
    </lineage>
</organism>
<dbReference type="GO" id="GO:0003887">
    <property type="term" value="F:DNA-directed DNA polymerase activity"/>
    <property type="evidence" value="ECO:0007669"/>
    <property type="project" value="UniProtKB-KW"/>
</dbReference>
<keyword evidence="7" id="KW-0235">DNA replication</keyword>
<name>E0NE00_PEDAC</name>
<accession>E0NE00</accession>
<dbReference type="InterPro" id="IPR016195">
    <property type="entry name" value="Pol/histidinol_Pase-like"/>
</dbReference>
<dbReference type="InterPro" id="IPR041931">
    <property type="entry name" value="DNA_pol3_alpha_thumb_dom"/>
</dbReference>
<protein>
    <recommendedName>
        <fullName evidence="4">DNA polymerase III subunit alpha</fullName>
        <ecNumber evidence="3">2.7.7.7</ecNumber>
    </recommendedName>
</protein>
<evidence type="ECO:0000256" key="8">
    <source>
        <dbReference type="ARBA" id="ARBA00022932"/>
    </source>
</evidence>
<dbReference type="NCBIfam" id="NF004226">
    <property type="entry name" value="PRK05673.1"/>
    <property type="match status" value="1"/>
</dbReference>
<dbReference type="Gene3D" id="1.10.150.870">
    <property type="match status" value="1"/>
</dbReference>
<dbReference type="NCBIfam" id="TIGR00594">
    <property type="entry name" value="polc"/>
    <property type="match status" value="1"/>
</dbReference>
<dbReference type="SUPFAM" id="SSF89550">
    <property type="entry name" value="PHP domain-like"/>
    <property type="match status" value="1"/>
</dbReference>
<dbReference type="CDD" id="cd07431">
    <property type="entry name" value="PHP_PolIIIA"/>
    <property type="match status" value="1"/>
</dbReference>
<evidence type="ECO:0000256" key="9">
    <source>
        <dbReference type="ARBA" id="ARBA00025611"/>
    </source>
</evidence>
<dbReference type="Pfam" id="PF17657">
    <property type="entry name" value="DNA_pol3_finger"/>
    <property type="match status" value="1"/>
</dbReference>
<reference evidence="13" key="1">
    <citation type="submission" date="2010-07" db="EMBL/GenBank/DDBJ databases">
        <authorList>
            <person name="Muzny D."/>
            <person name="Qin X."/>
            <person name="Deng J."/>
            <person name="Jiang H."/>
            <person name="Liu Y."/>
            <person name="Qu J."/>
            <person name="Song X.-Z."/>
            <person name="Zhang L."/>
            <person name="Thornton R."/>
            <person name="Coyle M."/>
            <person name="Francisco L."/>
            <person name="Jackson L."/>
            <person name="Javaid M."/>
            <person name="Korchina V."/>
            <person name="Kovar C."/>
            <person name="Mata R."/>
            <person name="Mathew T."/>
            <person name="Ngo R."/>
            <person name="Nguyen L."/>
            <person name="Nguyen N."/>
            <person name="Okwuonu G."/>
            <person name="Ongeri F."/>
            <person name="Pham C."/>
            <person name="Simmons D."/>
            <person name="Wilczek-Boney K."/>
            <person name="Hale W."/>
            <person name="Jakkamsetti A."/>
            <person name="Pham P."/>
            <person name="Ruth R."/>
            <person name="San Lucas F."/>
            <person name="Warren J."/>
            <person name="Zhang J."/>
            <person name="Zhao Z."/>
            <person name="Zhou C."/>
            <person name="Zhu D."/>
            <person name="Lee S."/>
            <person name="Bess C."/>
            <person name="Blankenburg K."/>
            <person name="Forbes L."/>
            <person name="Fu Q."/>
            <person name="Gubbala S."/>
            <person name="Hirani K."/>
            <person name="Jayaseelan J.C."/>
            <person name="Lara F."/>
            <person name="Munidasa M."/>
            <person name="Palculict T."/>
            <person name="Patil S."/>
            <person name="Pu L.-L."/>
            <person name="Saada N."/>
            <person name="Tang L."/>
            <person name="Weissenberger G."/>
            <person name="Zhu Y."/>
            <person name="Hemphill L."/>
            <person name="Shang Y."/>
            <person name="Youmans B."/>
            <person name="Ayvaz T."/>
            <person name="Ross M."/>
            <person name="Santibanez J."/>
            <person name="Aqrawi P."/>
            <person name="Gross S."/>
            <person name="Joshi V."/>
            <person name="Fowler G."/>
            <person name="Nazareth L."/>
            <person name="Reid J."/>
            <person name="Worley K."/>
            <person name="Petrosino J."/>
            <person name="Highlander S."/>
            <person name="Gibbs R."/>
        </authorList>
    </citation>
    <scope>NUCLEOTIDE SEQUENCE [LARGE SCALE GENOMIC DNA]</scope>
    <source>
        <strain evidence="13">DSM 20284</strain>
    </source>
</reference>
<dbReference type="Pfam" id="PF02811">
    <property type="entry name" value="PHP"/>
    <property type="match status" value="1"/>
</dbReference>
<dbReference type="PANTHER" id="PTHR32294">
    <property type="entry name" value="DNA POLYMERASE III SUBUNIT ALPHA"/>
    <property type="match status" value="1"/>
</dbReference>
<evidence type="ECO:0000256" key="4">
    <source>
        <dbReference type="ARBA" id="ARBA00019114"/>
    </source>
</evidence>
<dbReference type="InterPro" id="IPR029460">
    <property type="entry name" value="DNAPol_HHH"/>
</dbReference>
<evidence type="ECO:0000313" key="14">
    <source>
        <dbReference type="Proteomes" id="UP000004470"/>
    </source>
</evidence>
<evidence type="ECO:0000259" key="12">
    <source>
        <dbReference type="SMART" id="SM00481"/>
    </source>
</evidence>
<comment type="subcellular location">
    <subcellularLocation>
        <location evidence="1">Cytoplasm</location>
    </subcellularLocation>
</comment>
<keyword evidence="8" id="KW-0239">DNA-directed DNA polymerase</keyword>
<dbReference type="Gene3D" id="1.10.10.1600">
    <property type="entry name" value="Bacterial DNA polymerase III alpha subunit, thumb domain"/>
    <property type="match status" value="1"/>
</dbReference>
<dbReference type="CDD" id="cd04485">
    <property type="entry name" value="DnaE_OBF"/>
    <property type="match status" value="1"/>
</dbReference>
<dbReference type="InterPro" id="IPR012340">
    <property type="entry name" value="NA-bd_OB-fold"/>
</dbReference>
<dbReference type="InterPro" id="IPR004805">
    <property type="entry name" value="DnaE2/DnaE/PolC"/>
</dbReference>
<dbReference type="InterPro" id="IPR003141">
    <property type="entry name" value="Pol/His_phosphatase_N"/>
</dbReference>
<evidence type="ECO:0000256" key="6">
    <source>
        <dbReference type="ARBA" id="ARBA00022695"/>
    </source>
</evidence>
<dbReference type="InterPro" id="IPR004013">
    <property type="entry name" value="PHP_dom"/>
</dbReference>
<dbReference type="InterPro" id="IPR040982">
    <property type="entry name" value="DNA_pol3_finger"/>
</dbReference>
<comment type="function">
    <text evidence="9">DNA polymerase III is a complex, multichain enzyme responsible for most of the replicative synthesis in bacteria. This DNA polymerase also exhibits 3' to 5' exonuclease activity. The alpha chain is the DNA polymerase.</text>
</comment>
<dbReference type="InterPro" id="IPR011708">
    <property type="entry name" value="DNA_pol3_alpha_NTPase_dom"/>
</dbReference>
<proteinExistence type="inferred from homology"/>
<dbReference type="Proteomes" id="UP000004470">
    <property type="component" value="Unassembled WGS sequence"/>
</dbReference>
<dbReference type="GO" id="GO:0006260">
    <property type="term" value="P:DNA replication"/>
    <property type="evidence" value="ECO:0007669"/>
    <property type="project" value="UniProtKB-KW"/>
</dbReference>
<dbReference type="HOGENOM" id="CLU_001600_0_1_9"/>
<keyword evidence="6 13" id="KW-0548">Nucleotidyltransferase</keyword>
<comment type="caution">
    <text evidence="13">The sequence shown here is derived from an EMBL/GenBank/DDBJ whole genome shotgun (WGS) entry which is preliminary data.</text>
</comment>
<dbReference type="AlphaFoldDB" id="E0NE00"/>
<dbReference type="Pfam" id="PF07733">
    <property type="entry name" value="DNA_pol3_alpha"/>
    <property type="match status" value="1"/>
</dbReference>